<dbReference type="EMBL" id="BKCJ010008224">
    <property type="protein sequence ID" value="GEU81174.1"/>
    <property type="molecule type" value="Genomic_DNA"/>
</dbReference>
<gene>
    <name evidence="2" type="ORF">Tci_053152</name>
</gene>
<evidence type="ECO:0000256" key="1">
    <source>
        <dbReference type="SAM" id="MobiDB-lite"/>
    </source>
</evidence>
<proteinExistence type="predicted"/>
<feature type="compositionally biased region" description="Basic and acidic residues" evidence="1">
    <location>
        <begin position="289"/>
        <end position="298"/>
    </location>
</feature>
<dbReference type="AlphaFoldDB" id="A0A6L2N9E0"/>
<feature type="compositionally biased region" description="Acidic residues" evidence="1">
    <location>
        <begin position="299"/>
        <end position="310"/>
    </location>
</feature>
<organism evidence="2">
    <name type="scientific">Tanacetum cinerariifolium</name>
    <name type="common">Dalmatian daisy</name>
    <name type="synonym">Chrysanthemum cinerariifolium</name>
    <dbReference type="NCBI Taxonomy" id="118510"/>
    <lineage>
        <taxon>Eukaryota</taxon>
        <taxon>Viridiplantae</taxon>
        <taxon>Streptophyta</taxon>
        <taxon>Embryophyta</taxon>
        <taxon>Tracheophyta</taxon>
        <taxon>Spermatophyta</taxon>
        <taxon>Magnoliopsida</taxon>
        <taxon>eudicotyledons</taxon>
        <taxon>Gunneridae</taxon>
        <taxon>Pentapetalae</taxon>
        <taxon>asterids</taxon>
        <taxon>campanulids</taxon>
        <taxon>Asterales</taxon>
        <taxon>Asteraceae</taxon>
        <taxon>Asteroideae</taxon>
        <taxon>Anthemideae</taxon>
        <taxon>Anthemidinae</taxon>
        <taxon>Tanacetum</taxon>
    </lineage>
</organism>
<accession>A0A6L2N9E0</accession>
<comment type="caution">
    <text evidence="2">The sequence shown here is derived from an EMBL/GenBank/DDBJ whole genome shotgun (WGS) entry which is preliminary data.</text>
</comment>
<sequence>MGDENPICTLEDYSKPSHEGYKNTIELLAGNNMVPLRSDTIWLVQNGCSFQGLWCEDPNQHLKNFLRLVDSLDLDSEIWKERTCVYFNFPFVIKLAIGLNAFQQDPSPHGRILLLDSFLNSFHREGPQNFAKLRNDILMFQQHHGETLSDAWTRFKDLLPKVPHHGINLWLQDDMIGKINLLWKTVSEKLNDVSTLENAGNPMTYKSIVAINYDKREELRKNGIKSPSKLFFPKYLSPASIKELNKNPPASKRVYFINSIVILSTDSDTEEEDISSNNAHENKLGNMVRKGEEVKEQGKEEDEIETDKEVEEYSKRRKWMKMMKTLTHSQL</sequence>
<name>A0A6L2N9E0_TANCI</name>
<feature type="region of interest" description="Disordered" evidence="1">
    <location>
        <begin position="268"/>
        <end position="311"/>
    </location>
</feature>
<protein>
    <submittedName>
        <fullName evidence="2">Zinc finger, CCHC-type</fullName>
    </submittedName>
</protein>
<evidence type="ECO:0000313" key="2">
    <source>
        <dbReference type="EMBL" id="GEU81174.1"/>
    </source>
</evidence>
<reference evidence="2" key="1">
    <citation type="journal article" date="2019" name="Sci. Rep.">
        <title>Draft genome of Tanacetum cinerariifolium, the natural source of mosquito coil.</title>
        <authorList>
            <person name="Yamashiro T."/>
            <person name="Shiraishi A."/>
            <person name="Satake H."/>
            <person name="Nakayama K."/>
        </authorList>
    </citation>
    <scope>NUCLEOTIDE SEQUENCE</scope>
</reference>